<feature type="compositionally biased region" description="Polar residues" evidence="1">
    <location>
        <begin position="125"/>
        <end position="137"/>
    </location>
</feature>
<feature type="region of interest" description="Disordered" evidence="1">
    <location>
        <begin position="105"/>
        <end position="137"/>
    </location>
</feature>
<feature type="compositionally biased region" description="Polar residues" evidence="1">
    <location>
        <begin position="308"/>
        <end position="335"/>
    </location>
</feature>
<dbReference type="Proteomes" id="UP000623129">
    <property type="component" value="Unassembled WGS sequence"/>
</dbReference>
<feature type="compositionally biased region" description="Low complexity" evidence="1">
    <location>
        <begin position="443"/>
        <end position="457"/>
    </location>
</feature>
<protein>
    <submittedName>
        <fullName evidence="2">Uncharacterized protein</fullName>
    </submittedName>
</protein>
<evidence type="ECO:0000313" key="3">
    <source>
        <dbReference type="Proteomes" id="UP000623129"/>
    </source>
</evidence>
<comment type="caution">
    <text evidence="2">The sequence shown here is derived from an EMBL/GenBank/DDBJ whole genome shotgun (WGS) entry which is preliminary data.</text>
</comment>
<proteinExistence type="predicted"/>
<feature type="compositionally biased region" description="Polar residues" evidence="1">
    <location>
        <begin position="65"/>
        <end position="75"/>
    </location>
</feature>
<name>A0A833R1X6_9POAL</name>
<evidence type="ECO:0000313" key="2">
    <source>
        <dbReference type="EMBL" id="KAF3337015.1"/>
    </source>
</evidence>
<dbReference type="PANTHER" id="PTHR33737:SF2">
    <property type="entry name" value="OS12G0102700 PROTEIN"/>
    <property type="match status" value="1"/>
</dbReference>
<feature type="compositionally biased region" description="Polar residues" evidence="1">
    <location>
        <begin position="496"/>
        <end position="523"/>
    </location>
</feature>
<dbReference type="EMBL" id="SWLB01000007">
    <property type="protein sequence ID" value="KAF3337015.1"/>
    <property type="molecule type" value="Genomic_DNA"/>
</dbReference>
<gene>
    <name evidence="2" type="ORF">FCM35_KLT19601</name>
</gene>
<evidence type="ECO:0000256" key="1">
    <source>
        <dbReference type="SAM" id="MobiDB-lite"/>
    </source>
</evidence>
<dbReference type="GO" id="GO:0008017">
    <property type="term" value="F:microtubule binding"/>
    <property type="evidence" value="ECO:0007669"/>
    <property type="project" value="InterPro"/>
</dbReference>
<reference evidence="2" key="1">
    <citation type="submission" date="2020-01" db="EMBL/GenBank/DDBJ databases">
        <title>Genome sequence of Kobresia littledalei, the first chromosome-level genome in the family Cyperaceae.</title>
        <authorList>
            <person name="Qu G."/>
        </authorList>
    </citation>
    <scope>NUCLEOTIDE SEQUENCE</scope>
    <source>
        <strain evidence="2">C.B.Clarke</strain>
        <tissue evidence="2">Leaf</tissue>
    </source>
</reference>
<feature type="region of interest" description="Disordered" evidence="1">
    <location>
        <begin position="493"/>
        <end position="523"/>
    </location>
</feature>
<feature type="region of interest" description="Disordered" evidence="1">
    <location>
        <begin position="36"/>
        <end position="75"/>
    </location>
</feature>
<feature type="compositionally biased region" description="Low complexity" evidence="1">
    <location>
        <begin position="285"/>
        <end position="298"/>
    </location>
</feature>
<keyword evidence="3" id="KW-1185">Reference proteome</keyword>
<dbReference type="AlphaFoldDB" id="A0A833R1X6"/>
<feature type="region of interest" description="Disordered" evidence="1">
    <location>
        <begin position="156"/>
        <end position="467"/>
    </location>
</feature>
<feature type="compositionally biased region" description="Low complexity" evidence="1">
    <location>
        <begin position="402"/>
        <end position="415"/>
    </location>
</feature>
<dbReference type="InterPro" id="IPR045882">
    <property type="entry name" value="GPT1/2"/>
</dbReference>
<feature type="compositionally biased region" description="Low complexity" evidence="1">
    <location>
        <begin position="247"/>
        <end position="266"/>
    </location>
</feature>
<feature type="compositionally biased region" description="Polar residues" evidence="1">
    <location>
        <begin position="346"/>
        <end position="387"/>
    </location>
</feature>
<dbReference type="OrthoDB" id="1931260at2759"/>
<dbReference type="PANTHER" id="PTHR33737">
    <property type="entry name" value="OS05G0121800 PROTEIN"/>
    <property type="match status" value="1"/>
</dbReference>
<sequence>MEKLGLIDVSLEDDFLVSPGNEGFVDPTATIEQPECSQQLGSATKEEEARKKVTSLNEEIPELCQSPQRKSSKSGINLRKSLAWDSAFFTCEGVLNTEELATINTTYSQNEKPSLAGIPEEVRTSGESTTTLDTDNWTLESLESELFDNVRASIQKSLGFSEKDPSPTSGSSEKNRKEGSNPSRLGSKEKVARASQNKMKVPTGEKKTACLPPKQPQNSWKRASLDSKIMAVDGGGVQSKTASANAPRMLPKPTLPRTLTKTTAPPVSIQKRSSTGSALTRKPVSQPSQAPSISISRSMTGPPRCAPSASSGTSKKTPSVAVSKSSQAPSISVSRSMMGPPRCAPSASSGTSKKTPSVASPNPKTKSPICTTNKRVAATRTPTQASPKSKIGKSKPNPLQLPSISPRSSIDSIRSTNTTDSVDRGSPVSLSGLNLAKDLAHGSLSRSSSSSSIASQERSFKPSGLRMPSIKLGYFDGGKPLVNAPSLQKNGFFASPQINGTNANTEKPASSTVIEDPGVTSQRKNCVEKENMTPMNPSESSKIEVNLLEEKISSLSLSQV</sequence>
<accession>A0A833R1X6</accession>
<organism evidence="2 3">
    <name type="scientific">Carex littledalei</name>
    <dbReference type="NCBI Taxonomy" id="544730"/>
    <lineage>
        <taxon>Eukaryota</taxon>
        <taxon>Viridiplantae</taxon>
        <taxon>Streptophyta</taxon>
        <taxon>Embryophyta</taxon>
        <taxon>Tracheophyta</taxon>
        <taxon>Spermatophyta</taxon>
        <taxon>Magnoliopsida</taxon>
        <taxon>Liliopsida</taxon>
        <taxon>Poales</taxon>
        <taxon>Cyperaceae</taxon>
        <taxon>Cyperoideae</taxon>
        <taxon>Cariceae</taxon>
        <taxon>Carex</taxon>
        <taxon>Carex subgen. Euthyceras</taxon>
    </lineage>
</organism>